<name>A0A9P1PV03_YEREN</name>
<keyword evidence="1" id="KW-0812">Transmembrane</keyword>
<evidence type="ECO:0000313" key="2">
    <source>
        <dbReference type="EMBL" id="CNF59259.1"/>
    </source>
</evidence>
<evidence type="ECO:0000256" key="1">
    <source>
        <dbReference type="SAM" id="Phobius"/>
    </source>
</evidence>
<dbReference type="KEGG" id="yef:FORC2_1851"/>
<dbReference type="EMBL" id="CPZF01000004">
    <property type="protein sequence ID" value="CNF59259.1"/>
    <property type="molecule type" value="Genomic_DNA"/>
</dbReference>
<sequence>MDDKSIEMLLSEKKFISKRDIEFIRKQAIGNNSTFDVVIGKLKKLFLVMTLLKVLFLLIGLAIFILGDFLDFISYSVALTFGLIVMYFIAPMLLGAKLFFVSLKE</sequence>
<proteinExistence type="predicted"/>
<evidence type="ECO:0000313" key="3">
    <source>
        <dbReference type="EMBL" id="ELI8103304.1"/>
    </source>
</evidence>
<accession>A0A9P1PV03</accession>
<evidence type="ECO:0000313" key="4">
    <source>
        <dbReference type="Proteomes" id="UP000041356"/>
    </source>
</evidence>
<organism evidence="2 4">
    <name type="scientific">Yersinia enterocolitica</name>
    <dbReference type="NCBI Taxonomy" id="630"/>
    <lineage>
        <taxon>Bacteria</taxon>
        <taxon>Pseudomonadati</taxon>
        <taxon>Pseudomonadota</taxon>
        <taxon>Gammaproteobacteria</taxon>
        <taxon>Enterobacterales</taxon>
        <taxon>Yersiniaceae</taxon>
        <taxon>Yersinia</taxon>
    </lineage>
</organism>
<keyword evidence="1" id="KW-0472">Membrane</keyword>
<dbReference type="Proteomes" id="UP001182355">
    <property type="component" value="Unassembled WGS sequence"/>
</dbReference>
<protein>
    <submittedName>
        <fullName evidence="2">Inner membrane protein</fullName>
    </submittedName>
</protein>
<feature type="transmembrane region" description="Helical" evidence="1">
    <location>
        <begin position="45"/>
        <end position="66"/>
    </location>
</feature>
<comment type="caution">
    <text evidence="2">The sequence shown here is derived from an EMBL/GenBank/DDBJ whole genome shotgun (WGS) entry which is preliminary data.</text>
</comment>
<reference evidence="2 4" key="1">
    <citation type="submission" date="2015-03" db="EMBL/GenBank/DDBJ databases">
        <authorList>
            <consortium name="Pathogen Informatics"/>
            <person name="Murphy D."/>
        </authorList>
    </citation>
    <scope>NUCLEOTIDE SEQUENCE [LARGE SCALE GENOMIC DNA]</scope>
    <source>
        <strain evidence="2 4">IP27818</strain>
    </source>
</reference>
<feature type="transmembrane region" description="Helical" evidence="1">
    <location>
        <begin position="72"/>
        <end position="94"/>
    </location>
</feature>
<keyword evidence="1" id="KW-1133">Transmembrane helix</keyword>
<reference evidence="3" key="2">
    <citation type="submission" date="2023-02" db="EMBL/GenBank/DDBJ databases">
        <authorList>
            <person name="Ashton P.M."/>
            <person name="Dallman T."/>
            <person name="Nair S."/>
            <person name="De Pinna E."/>
            <person name="Peters T."/>
            <person name="Grant K."/>
        </authorList>
    </citation>
    <scope>NUCLEOTIDE SEQUENCE</scope>
    <source>
        <strain evidence="3">01103883</strain>
    </source>
</reference>
<dbReference type="Proteomes" id="UP000041356">
    <property type="component" value="Unassembled WGS sequence"/>
</dbReference>
<dbReference type="AlphaFoldDB" id="A0A9P1PV03"/>
<gene>
    <name evidence="2" type="ORF">ERS137939_01892</name>
    <name evidence="3" type="ORF">RSF11_003032</name>
</gene>
<dbReference type="EMBL" id="ABNAVX010000017">
    <property type="protein sequence ID" value="ELI8103304.1"/>
    <property type="molecule type" value="Genomic_DNA"/>
</dbReference>
<dbReference type="RefSeq" id="WP_046694928.1">
    <property type="nucleotide sequence ID" value="NZ_CHYV01000005.1"/>
</dbReference>